<sequence length="671" mass="70026">MKKIIQFLFTVIVSQTIFSQNVTVTIDAPLPVCNSGDCTTLQANFNNTQPTGTYTVASIPYNPLFITTGGTLITSTNSDDIWSDVAFTLPFNFCFYGQTYNSVLIGSNGVVHFPNGSQSAAGFCPWSYTATIPNATFPIRNAIYGVYQDTDIRTPPVTNGAVQNVNYYIAGTAPNRVFVANFNQLPQFSCGAGVGLQTTQVILYETTNVIDVLVKNRTSCTTWNGGRGVIGVQNGTGTQAVVPTGRNTGTWSAVNEAWRFTPAQAGPTNTTLSWLANGVPIPGSTNVNPLSVCPTVATTYTAQVDYLQCDGLNKTVTDNVSVGPEPPLPTLNPQNIVQCTSGAGPYTFNINQNTYMLNGAPASDYVFYYYVDNAGVPGTQIPNGTLASYTPASTVYPQTIWVMVEDQNTTGCTNLRSFTINVVGAPGGSFSYASPFCDSETTPQAPTLTGLTSGGTYSSSPAGLIINSATGAITPNGSTPNTYTINYNIPATGTCPAYAAPPVSVTINASPVAPTVNTVPATCSSDSVTTITNYNATYTYTFTPAGPTVGALGVINGMITGTSYTVIGNNGSCDSPASVSFIKDDMLVTPVTPTIIPTPATCTTDGISTISNYNATYTYNFLPPGPTVGTTGIISGMTVGASYTVNASLGTCNSPTTLPFFNAPMAVAPVA</sequence>
<dbReference type="EMBL" id="SBKO01000006">
    <property type="protein sequence ID" value="RXR16211.1"/>
    <property type="molecule type" value="Genomic_DNA"/>
</dbReference>
<proteinExistence type="predicted"/>
<feature type="non-terminal residue" evidence="1">
    <location>
        <position position="671"/>
    </location>
</feature>
<keyword evidence="2" id="KW-1185">Reference proteome</keyword>
<dbReference type="Proteomes" id="UP000290283">
    <property type="component" value="Unassembled WGS sequence"/>
</dbReference>
<evidence type="ECO:0000313" key="1">
    <source>
        <dbReference type="EMBL" id="RXR16211.1"/>
    </source>
</evidence>
<comment type="caution">
    <text evidence="1">The sequence shown here is derived from an EMBL/GenBank/DDBJ whole genome shotgun (WGS) entry which is preliminary data.</text>
</comment>
<name>A0A4V1N1N5_9FLAO</name>
<gene>
    <name evidence="1" type="ORF">EQG63_11330</name>
</gene>
<organism evidence="1 2">
    <name type="scientific">Flavobacterium amnicola</name>
    <dbReference type="NCBI Taxonomy" id="2506422"/>
    <lineage>
        <taxon>Bacteria</taxon>
        <taxon>Pseudomonadati</taxon>
        <taxon>Bacteroidota</taxon>
        <taxon>Flavobacteriia</taxon>
        <taxon>Flavobacteriales</taxon>
        <taxon>Flavobacteriaceae</taxon>
        <taxon>Flavobacterium</taxon>
    </lineage>
</organism>
<reference evidence="2" key="1">
    <citation type="submission" date="2019-01" db="EMBL/GenBank/DDBJ databases">
        <title>Cytophagaceae bacterium strain CAR-16.</title>
        <authorList>
            <person name="Chen W.-M."/>
        </authorList>
    </citation>
    <scope>NUCLEOTIDE SEQUENCE [LARGE SCALE GENOMIC DNA]</scope>
    <source>
        <strain evidence="2">LLJ-11</strain>
    </source>
</reference>
<evidence type="ECO:0000313" key="2">
    <source>
        <dbReference type="Proteomes" id="UP000290283"/>
    </source>
</evidence>
<protein>
    <submittedName>
        <fullName evidence="1">Uncharacterized protein</fullName>
    </submittedName>
</protein>
<accession>A0A4V1N1N5</accession>
<dbReference type="AlphaFoldDB" id="A0A4V1N1N5"/>